<gene>
    <name evidence="4" type="ORF">FHL15_008032</name>
</gene>
<evidence type="ECO:0000256" key="2">
    <source>
        <dbReference type="SAM" id="MobiDB-lite"/>
    </source>
</evidence>
<evidence type="ECO:0000256" key="1">
    <source>
        <dbReference type="ARBA" id="ARBA00023242"/>
    </source>
</evidence>
<dbReference type="AlphaFoldDB" id="A0A553HSW8"/>
<name>A0A553HSW8_9PEZI</name>
<keyword evidence="1" id="KW-0539">Nucleus</keyword>
<dbReference type="Proteomes" id="UP000319160">
    <property type="component" value="Unassembled WGS sequence"/>
</dbReference>
<dbReference type="EMBL" id="VFLP01000049">
    <property type="protein sequence ID" value="TRX91050.1"/>
    <property type="molecule type" value="Genomic_DNA"/>
</dbReference>
<reference evidence="5" key="1">
    <citation type="submission" date="2019-06" db="EMBL/GenBank/DDBJ databases">
        <title>Draft genome sequence of the griseofulvin-producing fungus Xylaria cubensis strain G536.</title>
        <authorList>
            <person name="Mead M.E."/>
            <person name="Raja H.A."/>
            <person name="Steenwyk J.L."/>
            <person name="Knowles S.L."/>
            <person name="Oberlies N.H."/>
            <person name="Rokas A."/>
        </authorList>
    </citation>
    <scope>NUCLEOTIDE SEQUENCE [LARGE SCALE GENOMIC DNA]</scope>
    <source>
        <strain evidence="5">G536</strain>
    </source>
</reference>
<feature type="region of interest" description="Disordered" evidence="2">
    <location>
        <begin position="34"/>
        <end position="127"/>
    </location>
</feature>
<dbReference type="OrthoDB" id="4330117at2759"/>
<feature type="compositionally biased region" description="Polar residues" evidence="2">
    <location>
        <begin position="114"/>
        <end position="125"/>
    </location>
</feature>
<comment type="caution">
    <text evidence="4">The sequence shown here is derived from an EMBL/GenBank/DDBJ whole genome shotgun (WGS) entry which is preliminary data.</text>
</comment>
<dbReference type="GO" id="GO:0008270">
    <property type="term" value="F:zinc ion binding"/>
    <property type="evidence" value="ECO:0007669"/>
    <property type="project" value="InterPro"/>
</dbReference>
<evidence type="ECO:0000313" key="4">
    <source>
        <dbReference type="EMBL" id="TRX91050.1"/>
    </source>
</evidence>
<keyword evidence="5" id="KW-1185">Reference proteome</keyword>
<sequence length="188" mass="21139">MTTTMVLPNRKACDQCHDLKLACRRINGGQCERCSKADQPCTSSPSLRHRKKRFSRPREPRYQSKPLPIRPAPPKGRDSLLPPRRGLCDSMSQLQQTPTRANPSNEPQVDEGTISPSGPRSSNLGFPTAQGGEFYRIYNQCHLSFINHEDVQQTPLAAEVGPRYLEPCLSRHGLSYNQFQDTISPRVP</sequence>
<dbReference type="PROSITE" id="PS00463">
    <property type="entry name" value="ZN2_CY6_FUNGAL_1"/>
    <property type="match status" value="1"/>
</dbReference>
<dbReference type="SUPFAM" id="SSF57701">
    <property type="entry name" value="Zn2/Cys6 DNA-binding domain"/>
    <property type="match status" value="1"/>
</dbReference>
<feature type="compositionally biased region" description="Polar residues" evidence="2">
    <location>
        <begin position="90"/>
        <end position="107"/>
    </location>
</feature>
<dbReference type="InterPro" id="IPR001138">
    <property type="entry name" value="Zn2Cys6_DnaBD"/>
</dbReference>
<accession>A0A553HSW8</accession>
<evidence type="ECO:0000313" key="5">
    <source>
        <dbReference type="Proteomes" id="UP000319160"/>
    </source>
</evidence>
<dbReference type="InterPro" id="IPR036864">
    <property type="entry name" value="Zn2-C6_fun-type_DNA-bd_sf"/>
</dbReference>
<feature type="domain" description="Zn(2)-C6 fungal-type" evidence="3">
    <location>
        <begin position="12"/>
        <end position="41"/>
    </location>
</feature>
<protein>
    <recommendedName>
        <fullName evidence="3">Zn(2)-C6 fungal-type domain-containing protein</fullName>
    </recommendedName>
</protein>
<proteinExistence type="predicted"/>
<dbReference type="GO" id="GO:0000981">
    <property type="term" value="F:DNA-binding transcription factor activity, RNA polymerase II-specific"/>
    <property type="evidence" value="ECO:0007669"/>
    <property type="project" value="InterPro"/>
</dbReference>
<organism evidence="4 5">
    <name type="scientific">Xylaria flabelliformis</name>
    <dbReference type="NCBI Taxonomy" id="2512241"/>
    <lineage>
        <taxon>Eukaryota</taxon>
        <taxon>Fungi</taxon>
        <taxon>Dikarya</taxon>
        <taxon>Ascomycota</taxon>
        <taxon>Pezizomycotina</taxon>
        <taxon>Sordariomycetes</taxon>
        <taxon>Xylariomycetidae</taxon>
        <taxon>Xylariales</taxon>
        <taxon>Xylariaceae</taxon>
        <taxon>Xylaria</taxon>
    </lineage>
</organism>
<evidence type="ECO:0000259" key="3">
    <source>
        <dbReference type="PROSITE" id="PS00463"/>
    </source>
</evidence>
<dbReference type="STRING" id="2512241.A0A553HSW8"/>